<dbReference type="GO" id="GO:0009252">
    <property type="term" value="P:peptidoglycan biosynthetic process"/>
    <property type="evidence" value="ECO:0007669"/>
    <property type="project" value="TreeGrafter"/>
</dbReference>
<dbReference type="Pfam" id="PF00842">
    <property type="entry name" value="Ala_racemase_C"/>
    <property type="match status" value="1"/>
</dbReference>
<feature type="binding site" evidence="4 6">
    <location>
        <position position="314"/>
    </location>
    <ligand>
        <name>substrate</name>
    </ligand>
</feature>
<evidence type="ECO:0000256" key="1">
    <source>
        <dbReference type="ARBA" id="ARBA00001933"/>
    </source>
</evidence>
<comment type="function">
    <text evidence="4">Catalyzes the interconversion of L-alanine and D-alanine. May also act on other amino acids.</text>
</comment>
<feature type="modified residue" description="N6-(pyridoxal phosphate)lysine" evidence="4 5">
    <location>
        <position position="38"/>
    </location>
</feature>
<dbReference type="PROSITE" id="PS00395">
    <property type="entry name" value="ALANINE_RACEMASE"/>
    <property type="match status" value="1"/>
</dbReference>
<dbReference type="OrthoDB" id="9813814at2"/>
<evidence type="ECO:0000256" key="4">
    <source>
        <dbReference type="HAMAP-Rule" id="MF_01201"/>
    </source>
</evidence>
<dbReference type="SUPFAM" id="SSF51419">
    <property type="entry name" value="PLP-binding barrel"/>
    <property type="match status" value="1"/>
</dbReference>
<feature type="active site" description="Proton acceptor; specific for D-alanine" evidence="4">
    <location>
        <position position="38"/>
    </location>
</feature>
<evidence type="ECO:0000313" key="9">
    <source>
        <dbReference type="Proteomes" id="UP000215694"/>
    </source>
</evidence>
<proteinExistence type="inferred from homology"/>
<dbReference type="PANTHER" id="PTHR30511:SF0">
    <property type="entry name" value="ALANINE RACEMASE, CATABOLIC-RELATED"/>
    <property type="match status" value="1"/>
</dbReference>
<evidence type="ECO:0000256" key="5">
    <source>
        <dbReference type="PIRSR" id="PIRSR600821-50"/>
    </source>
</evidence>
<protein>
    <recommendedName>
        <fullName evidence="4">Alanine racemase</fullName>
        <ecNumber evidence="4">5.1.1.1</ecNumber>
    </recommendedName>
</protein>
<dbReference type="SUPFAM" id="SSF50621">
    <property type="entry name" value="Alanine racemase C-terminal domain-like"/>
    <property type="match status" value="1"/>
</dbReference>
<dbReference type="UniPathway" id="UPA00042">
    <property type="reaction ID" value="UER00497"/>
</dbReference>
<dbReference type="PANTHER" id="PTHR30511">
    <property type="entry name" value="ALANINE RACEMASE"/>
    <property type="match status" value="1"/>
</dbReference>
<dbReference type="GO" id="GO:0030632">
    <property type="term" value="P:D-alanine biosynthetic process"/>
    <property type="evidence" value="ECO:0007669"/>
    <property type="project" value="UniProtKB-UniRule"/>
</dbReference>
<name>A0A371J6Z9_9FIRM</name>
<dbReference type="EMBL" id="NOJY02000006">
    <property type="protein sequence ID" value="RDY28524.1"/>
    <property type="molecule type" value="Genomic_DNA"/>
</dbReference>
<dbReference type="CDD" id="cd00430">
    <property type="entry name" value="PLPDE_III_AR"/>
    <property type="match status" value="1"/>
</dbReference>
<dbReference type="SMART" id="SM01005">
    <property type="entry name" value="Ala_racemase_C"/>
    <property type="match status" value="1"/>
</dbReference>
<comment type="pathway">
    <text evidence="4">Amino-acid biosynthesis; D-alanine biosynthesis; D-alanine from L-alanine: step 1/1.</text>
</comment>
<dbReference type="Proteomes" id="UP000215694">
    <property type="component" value="Unassembled WGS sequence"/>
</dbReference>
<dbReference type="GO" id="GO:0008784">
    <property type="term" value="F:alanine racemase activity"/>
    <property type="evidence" value="ECO:0007669"/>
    <property type="project" value="UniProtKB-UniRule"/>
</dbReference>
<dbReference type="AlphaFoldDB" id="A0A371J6Z9"/>
<dbReference type="Gene3D" id="3.20.20.10">
    <property type="entry name" value="Alanine racemase"/>
    <property type="match status" value="1"/>
</dbReference>
<organism evidence="8 9">
    <name type="scientific">Romboutsia weinsteinii</name>
    <dbReference type="NCBI Taxonomy" id="2020949"/>
    <lineage>
        <taxon>Bacteria</taxon>
        <taxon>Bacillati</taxon>
        <taxon>Bacillota</taxon>
        <taxon>Clostridia</taxon>
        <taxon>Peptostreptococcales</taxon>
        <taxon>Peptostreptococcaceae</taxon>
        <taxon>Romboutsia</taxon>
    </lineage>
</organism>
<comment type="similarity">
    <text evidence="4">Belongs to the alanine racemase family.</text>
</comment>
<keyword evidence="9" id="KW-1185">Reference proteome</keyword>
<dbReference type="InterPro" id="IPR011079">
    <property type="entry name" value="Ala_racemase_C"/>
</dbReference>
<feature type="domain" description="Alanine racemase C-terminal" evidence="7">
    <location>
        <begin position="246"/>
        <end position="371"/>
    </location>
</feature>
<dbReference type="InterPro" id="IPR000821">
    <property type="entry name" value="Ala_racemase"/>
</dbReference>
<comment type="caution">
    <text evidence="8">The sequence shown here is derived from an EMBL/GenBank/DDBJ whole genome shotgun (WGS) entry which is preliminary data.</text>
</comment>
<dbReference type="RefSeq" id="WP_094366363.1">
    <property type="nucleotide sequence ID" value="NZ_NOJY02000006.1"/>
</dbReference>
<reference evidence="8 9" key="1">
    <citation type="journal article" date="2017" name="Genome Announc.">
        <title>Draft Genome Sequence of Romboutsia weinsteinii sp. nov. Strain CCRI-19649(T) Isolated from Surface Water.</title>
        <authorList>
            <person name="Maheux A.F."/>
            <person name="Boudreau D.K."/>
            <person name="Berube E."/>
            <person name="Boissinot M."/>
            <person name="Cantin P."/>
            <person name="Raymond F."/>
            <person name="Corbeil J."/>
            <person name="Omar R.F."/>
            <person name="Bergeron M.G."/>
        </authorList>
    </citation>
    <scope>NUCLEOTIDE SEQUENCE [LARGE SCALE GENOMIC DNA]</scope>
    <source>
        <strain evidence="8 9">CCRI-19649</strain>
    </source>
</reference>
<evidence type="ECO:0000313" key="8">
    <source>
        <dbReference type="EMBL" id="RDY28524.1"/>
    </source>
</evidence>
<comment type="cofactor">
    <cofactor evidence="1 4 5">
        <name>pyridoxal 5'-phosphate</name>
        <dbReference type="ChEBI" id="CHEBI:597326"/>
    </cofactor>
</comment>
<feature type="active site" description="Proton acceptor; specific for L-alanine" evidence="4">
    <location>
        <position position="267"/>
    </location>
</feature>
<dbReference type="InterPro" id="IPR001608">
    <property type="entry name" value="Ala_racemase_N"/>
</dbReference>
<evidence type="ECO:0000256" key="2">
    <source>
        <dbReference type="ARBA" id="ARBA00022898"/>
    </source>
</evidence>
<gene>
    <name evidence="8" type="primary">alr</name>
    <name evidence="8" type="ORF">CHL78_004880</name>
</gene>
<dbReference type="InterPro" id="IPR009006">
    <property type="entry name" value="Ala_racemase/Decarboxylase_C"/>
</dbReference>
<evidence type="ECO:0000256" key="6">
    <source>
        <dbReference type="PIRSR" id="PIRSR600821-52"/>
    </source>
</evidence>
<dbReference type="EC" id="5.1.1.1" evidence="4"/>
<dbReference type="InterPro" id="IPR020622">
    <property type="entry name" value="Ala_racemase_pyridoxalP-BS"/>
</dbReference>
<dbReference type="FunFam" id="3.20.20.10:FF:000002">
    <property type="entry name" value="Alanine racemase"/>
    <property type="match status" value="1"/>
</dbReference>
<evidence type="ECO:0000256" key="3">
    <source>
        <dbReference type="ARBA" id="ARBA00023235"/>
    </source>
</evidence>
<dbReference type="InterPro" id="IPR029066">
    <property type="entry name" value="PLP-binding_barrel"/>
</dbReference>
<dbReference type="PRINTS" id="PR00992">
    <property type="entry name" value="ALARACEMASE"/>
</dbReference>
<evidence type="ECO:0000259" key="7">
    <source>
        <dbReference type="SMART" id="SM01005"/>
    </source>
</evidence>
<feature type="binding site" evidence="4 6">
    <location>
        <position position="137"/>
    </location>
    <ligand>
        <name>substrate</name>
    </ligand>
</feature>
<dbReference type="GO" id="GO:0030170">
    <property type="term" value="F:pyridoxal phosphate binding"/>
    <property type="evidence" value="ECO:0007669"/>
    <property type="project" value="UniProtKB-UniRule"/>
</dbReference>
<dbReference type="HAMAP" id="MF_01201">
    <property type="entry name" value="Ala_racemase"/>
    <property type="match status" value="1"/>
</dbReference>
<accession>A0A371J6Z9</accession>
<dbReference type="GO" id="GO:0005829">
    <property type="term" value="C:cytosol"/>
    <property type="evidence" value="ECO:0007669"/>
    <property type="project" value="TreeGrafter"/>
</dbReference>
<sequence length="384" mass="42984">MNINSSTWAEVNLENIKYNVDNVKKALNKNTKLCCVVKADGYGHGAIEVSKFLDNYENVDFFSVARLEEGLALVKANIKKPILCMGYVDSCSIQHAIDNNIRITVYSLEMATNIDELAKKSNKKAYIHIKLDTGMSRIGFLVNEQSIVDIKKIFELENLIIEGIYTHFAKSDEENKEATYKQVSKYNQVINALEEANLNIPIKHVSNSAAILDLRECDFNMVRLGVSLYGPYPSSDISREISLKTALELKTKVSNIKTIEKGTSVSYAGTYTADKDVKIATLPVGYADGFPRTQKNPQVFIGGRLLNIIGRICMDQTMVEIPEDLDVKMEDEVILIGDIDGIRIGDISSKMGTIDHEILCCLTKRVNRVYITKESKYIVNSLLD</sequence>
<dbReference type="Pfam" id="PF01168">
    <property type="entry name" value="Ala_racemase_N"/>
    <property type="match status" value="1"/>
</dbReference>
<keyword evidence="3 4" id="KW-0413">Isomerase</keyword>
<keyword evidence="2 4" id="KW-0663">Pyridoxal phosphate</keyword>
<comment type="catalytic activity">
    <reaction evidence="4">
        <text>L-alanine = D-alanine</text>
        <dbReference type="Rhea" id="RHEA:20249"/>
        <dbReference type="ChEBI" id="CHEBI:57416"/>
        <dbReference type="ChEBI" id="CHEBI:57972"/>
        <dbReference type="EC" id="5.1.1.1"/>
    </reaction>
</comment>
<dbReference type="NCBIfam" id="TIGR00492">
    <property type="entry name" value="alr"/>
    <property type="match status" value="1"/>
</dbReference>
<dbReference type="Gene3D" id="2.40.37.10">
    <property type="entry name" value="Lyase, Ornithine Decarboxylase, Chain A, domain 1"/>
    <property type="match status" value="1"/>
</dbReference>